<name>A0A7C4NS48_9BACT</name>
<reference evidence="3" key="1">
    <citation type="journal article" date="2020" name="mSystems">
        <title>Genome- and Community-Level Interaction Insights into Carbon Utilization and Element Cycling Functions of Hydrothermarchaeota in Hydrothermal Sediment.</title>
        <authorList>
            <person name="Zhou Z."/>
            <person name="Liu Y."/>
            <person name="Xu W."/>
            <person name="Pan J."/>
            <person name="Luo Z.H."/>
            <person name="Li M."/>
        </authorList>
    </citation>
    <scope>NUCLEOTIDE SEQUENCE [LARGE SCALE GENOMIC DNA]</scope>
    <source>
        <strain evidence="3">SpSt-6</strain>
    </source>
</reference>
<keyword evidence="1" id="KW-0378">Hydrolase</keyword>
<dbReference type="AlphaFoldDB" id="A0A7C4NS48"/>
<gene>
    <name evidence="3" type="ORF">ENT66_02645</name>
</gene>
<evidence type="ECO:0000313" key="3">
    <source>
        <dbReference type="EMBL" id="HGQ85284.1"/>
    </source>
</evidence>
<proteinExistence type="predicted"/>
<feature type="domain" description="Beta-lactamase-related" evidence="2">
    <location>
        <begin position="13"/>
        <end position="181"/>
    </location>
</feature>
<organism evidence="3">
    <name type="scientific">Thermodesulfobacterium geofontis</name>
    <dbReference type="NCBI Taxonomy" id="1295609"/>
    <lineage>
        <taxon>Bacteria</taxon>
        <taxon>Pseudomonadati</taxon>
        <taxon>Thermodesulfobacteriota</taxon>
        <taxon>Thermodesulfobacteria</taxon>
        <taxon>Thermodesulfobacteriales</taxon>
        <taxon>Thermodesulfobacteriaceae</taxon>
        <taxon>Thermodesulfobacterium</taxon>
    </lineage>
</organism>
<dbReference type="PANTHER" id="PTHR43283:SF11">
    <property type="entry name" value="BETA-LACTAMASE-RELATED DOMAIN-CONTAINING PROTEIN"/>
    <property type="match status" value="1"/>
</dbReference>
<dbReference type="InterPro" id="IPR012338">
    <property type="entry name" value="Beta-lactam/transpept-like"/>
</dbReference>
<evidence type="ECO:0000256" key="1">
    <source>
        <dbReference type="ARBA" id="ARBA00022801"/>
    </source>
</evidence>
<evidence type="ECO:0000259" key="2">
    <source>
        <dbReference type="Pfam" id="PF00144"/>
    </source>
</evidence>
<dbReference type="InterPro" id="IPR050789">
    <property type="entry name" value="Diverse_Enzym_Activities"/>
</dbReference>
<accession>A0A7C4NS48</accession>
<dbReference type="InterPro" id="IPR001466">
    <property type="entry name" value="Beta-lactam-related"/>
</dbReference>
<dbReference type="EMBL" id="DSZN01000048">
    <property type="protein sequence ID" value="HGQ85284.1"/>
    <property type="molecule type" value="Genomic_DNA"/>
</dbReference>
<dbReference type="Pfam" id="PF00144">
    <property type="entry name" value="Beta-lactamase"/>
    <property type="match status" value="1"/>
</dbReference>
<dbReference type="SUPFAM" id="SSF56601">
    <property type="entry name" value="beta-lactamase/transpeptidase-like"/>
    <property type="match status" value="1"/>
</dbReference>
<protein>
    <recommendedName>
        <fullName evidence="2">Beta-lactamase-related domain-containing protein</fullName>
    </recommendedName>
</protein>
<sequence length="362" mass="41264">MAFYKVYSHLFSLLEEGIKNEVFPGAIAGISVSGSRYIVGRGYKSLFPFLEPLEDEDLFDLASLTKPLALAYTLIYLLSKNPKIELFKPIGKYIELNSSLARIPVFRFLNHTSGLPSWYPLYKEIKESKENNLEIYIQKINDLPLEYKPGEKCVYSDLGYYLLTYLLEKVYGKSFSNLFEEAKNITPFNKKAFLDFNPLKKGFSQEKIVPTSVCPISKKILRGVVEDENTRALKGVSGVAGLFGNIYGVLDILETILKAYKGEVKELSYDLVKEFLDFREKDFPFSLGFMLQSYNGYSATGRVFSDKTVGHLGFTGCSFFIDLEKDFIVVLLTNRVYFGRTNQKIKDFRVKFHTLLSSLALK</sequence>
<dbReference type="Gene3D" id="3.40.710.10">
    <property type="entry name" value="DD-peptidase/beta-lactamase superfamily"/>
    <property type="match status" value="1"/>
</dbReference>
<dbReference type="GO" id="GO:0016787">
    <property type="term" value="F:hydrolase activity"/>
    <property type="evidence" value="ECO:0007669"/>
    <property type="project" value="UniProtKB-KW"/>
</dbReference>
<dbReference type="PANTHER" id="PTHR43283">
    <property type="entry name" value="BETA-LACTAMASE-RELATED"/>
    <property type="match status" value="1"/>
</dbReference>
<comment type="caution">
    <text evidence="3">The sequence shown here is derived from an EMBL/GenBank/DDBJ whole genome shotgun (WGS) entry which is preliminary data.</text>
</comment>